<evidence type="ECO:0008006" key="4">
    <source>
        <dbReference type="Google" id="ProtNLM"/>
    </source>
</evidence>
<evidence type="ECO:0000313" key="2">
    <source>
        <dbReference type="EMBL" id="MDR7119955.1"/>
    </source>
</evidence>
<proteinExistence type="predicted"/>
<dbReference type="Proteomes" id="UP001257909">
    <property type="component" value="Unassembled WGS sequence"/>
</dbReference>
<dbReference type="EMBL" id="JAVDWR010000001">
    <property type="protein sequence ID" value="MDR7119955.1"/>
    <property type="molecule type" value="Genomic_DNA"/>
</dbReference>
<keyword evidence="3" id="KW-1185">Reference proteome</keyword>
<name>A0ABU1VWJ2_9GAMM</name>
<organism evidence="2 3">
    <name type="scientific">Rheinheimera soli</name>
    <dbReference type="NCBI Taxonomy" id="443616"/>
    <lineage>
        <taxon>Bacteria</taxon>
        <taxon>Pseudomonadati</taxon>
        <taxon>Pseudomonadota</taxon>
        <taxon>Gammaproteobacteria</taxon>
        <taxon>Chromatiales</taxon>
        <taxon>Chromatiaceae</taxon>
        <taxon>Rheinheimera</taxon>
    </lineage>
</organism>
<accession>A0ABU1VWJ2</accession>
<gene>
    <name evidence="2" type="ORF">J2W69_000870</name>
</gene>
<comment type="caution">
    <text evidence="2">The sequence shown here is derived from an EMBL/GenBank/DDBJ whole genome shotgun (WGS) entry which is preliminary data.</text>
</comment>
<keyword evidence="1" id="KW-0812">Transmembrane</keyword>
<evidence type="ECO:0000313" key="3">
    <source>
        <dbReference type="Proteomes" id="UP001257909"/>
    </source>
</evidence>
<evidence type="ECO:0000256" key="1">
    <source>
        <dbReference type="SAM" id="Phobius"/>
    </source>
</evidence>
<keyword evidence="1" id="KW-1133">Transmembrane helix</keyword>
<feature type="transmembrane region" description="Helical" evidence="1">
    <location>
        <begin position="36"/>
        <end position="54"/>
    </location>
</feature>
<keyword evidence="1" id="KW-0472">Membrane</keyword>
<sequence>MSLIKEQQQNSKKTPIPRHVVVRKTRPNPVKTMLRWVYWLLLIGVIAAVVITSFDAGMSMYKGLN</sequence>
<reference evidence="2 3" key="1">
    <citation type="submission" date="2023-07" db="EMBL/GenBank/DDBJ databases">
        <title>Sorghum-associated microbial communities from plants grown in Nebraska, USA.</title>
        <authorList>
            <person name="Schachtman D."/>
        </authorList>
    </citation>
    <scope>NUCLEOTIDE SEQUENCE [LARGE SCALE GENOMIC DNA]</scope>
    <source>
        <strain evidence="2 3">4138</strain>
    </source>
</reference>
<protein>
    <recommendedName>
        <fullName evidence="4">DUF3094 family protein</fullName>
    </recommendedName>
</protein>
<dbReference type="RefSeq" id="WP_310274914.1">
    <property type="nucleotide sequence ID" value="NZ_JAVDWR010000001.1"/>
</dbReference>